<accession>A0ABX9EPW3</accession>
<keyword evidence="1" id="KW-0175">Coiled coil</keyword>
<dbReference type="Proteomes" id="UP000250186">
    <property type="component" value="Unassembled WGS sequence"/>
</dbReference>
<organism evidence="2 3">
    <name type="scientific">Lonsdalea populi</name>
    <dbReference type="NCBI Taxonomy" id="1172565"/>
    <lineage>
        <taxon>Bacteria</taxon>
        <taxon>Pseudomonadati</taxon>
        <taxon>Pseudomonadota</taxon>
        <taxon>Gammaproteobacteria</taxon>
        <taxon>Enterobacterales</taxon>
        <taxon>Pectobacteriaceae</taxon>
        <taxon>Lonsdalea</taxon>
    </lineage>
</organism>
<gene>
    <name evidence="2" type="ORF">AU492_07985</name>
</gene>
<proteinExistence type="predicted"/>
<evidence type="ECO:0000313" key="2">
    <source>
        <dbReference type="EMBL" id="RAT34749.1"/>
    </source>
</evidence>
<keyword evidence="3" id="KW-1185">Reference proteome</keyword>
<name>A0ABX9EPW3_9GAMM</name>
<reference evidence="2 3" key="1">
    <citation type="submission" date="2016-02" db="EMBL/GenBank/DDBJ databases">
        <title>Species-wide whole genome sequencing reveals diversity, host range in Lonsdalea quercina.</title>
        <authorList>
            <person name="Li Y."/>
        </authorList>
    </citation>
    <scope>NUCLEOTIDE SEQUENCE [LARGE SCALE GENOMIC DNA]</scope>
    <source>
        <strain evidence="2 3">CFCC 12721</strain>
    </source>
</reference>
<evidence type="ECO:0000256" key="1">
    <source>
        <dbReference type="SAM" id="Coils"/>
    </source>
</evidence>
<feature type="coiled-coil region" evidence="1">
    <location>
        <begin position="70"/>
        <end position="97"/>
    </location>
</feature>
<protein>
    <submittedName>
        <fullName evidence="2">Uncharacterized protein</fullName>
    </submittedName>
</protein>
<evidence type="ECO:0000313" key="3">
    <source>
        <dbReference type="Proteomes" id="UP000250186"/>
    </source>
</evidence>
<comment type="caution">
    <text evidence="2">The sequence shown here is derived from an EMBL/GenBank/DDBJ whole genome shotgun (WGS) entry which is preliminary data.</text>
</comment>
<dbReference type="RefSeq" id="WP_112092800.1">
    <property type="nucleotide sequence ID" value="NZ_LUSR01000027.1"/>
</dbReference>
<sequence>MKTIFVISKRPVSATYIPPELTGVVPLIKEYEVIKRTEKGYRLSVSYARDKGSMYLDEHYAFFSTYESALEFIAAEANKVAGELEQLQLKAVQLRCQAHDELNIVRGSATSASVGGSDMGSRKQIQKYTEKYNAKHG</sequence>
<dbReference type="EMBL" id="LUSW01000014">
    <property type="protein sequence ID" value="RAT34749.1"/>
    <property type="molecule type" value="Genomic_DNA"/>
</dbReference>